<dbReference type="STRING" id="52.CMC5_026820"/>
<dbReference type="EMBL" id="CP012159">
    <property type="protein sequence ID" value="AKT38535.1"/>
    <property type="molecule type" value="Genomic_DNA"/>
</dbReference>
<proteinExistence type="predicted"/>
<dbReference type="Proteomes" id="UP000067626">
    <property type="component" value="Chromosome"/>
</dbReference>
<dbReference type="OrthoDB" id="8775251at2"/>
<protein>
    <recommendedName>
        <fullName evidence="3">DUF1795 domain-containing protein</fullName>
    </recommendedName>
</protein>
<name>A0A0K1ECD9_CHOCO</name>
<gene>
    <name evidence="1" type="ORF">CMC5_026820</name>
</gene>
<dbReference type="AlphaFoldDB" id="A0A0K1ECD9"/>
<dbReference type="Gene3D" id="3.40.1000.10">
    <property type="entry name" value="Mog1/PsbP, alpha/beta/alpha sandwich"/>
    <property type="match status" value="1"/>
</dbReference>
<dbReference type="InterPro" id="IPR014894">
    <property type="entry name" value="DcrB/EagT6"/>
</dbReference>
<reference evidence="1 2" key="1">
    <citation type="submission" date="2015-07" db="EMBL/GenBank/DDBJ databases">
        <title>Genome analysis of myxobacterium Chondromyces crocatus Cm c5 reveals a high potential for natural compound synthesis and the genetic basis for the loss of fruiting body formation.</title>
        <authorList>
            <person name="Zaburannyi N."/>
            <person name="Bunk B."/>
            <person name="Maier J."/>
            <person name="Overmann J."/>
            <person name="Mueller R."/>
        </authorList>
    </citation>
    <scope>NUCLEOTIDE SEQUENCE [LARGE SCALE GENOMIC DNA]</scope>
    <source>
        <strain evidence="1 2">Cm c5</strain>
    </source>
</reference>
<keyword evidence="2" id="KW-1185">Reference proteome</keyword>
<dbReference type="SUPFAM" id="SSF55724">
    <property type="entry name" value="Mog1p/PsbP-like"/>
    <property type="match status" value="1"/>
</dbReference>
<dbReference type="RefSeq" id="WP_050430745.1">
    <property type="nucleotide sequence ID" value="NZ_CP012159.1"/>
</dbReference>
<sequence length="140" mass="15894">MSDYIIDEASISLPSGWFDRSLNVLGPEPTQDEFKVLISRNEQNGRSLDSFVDQQVKDLSQRLPWFEIQRRGERTVAGARALEVCSTFRDGKAEMFQHQVILAARGRFITITAASLKRVDEACSKTLEQLLATARFQTDR</sequence>
<accession>A0A0K1ECD9</accession>
<dbReference type="KEGG" id="ccro:CMC5_026820"/>
<dbReference type="Pfam" id="PF08786">
    <property type="entry name" value="DcrB"/>
    <property type="match status" value="1"/>
</dbReference>
<evidence type="ECO:0000313" key="2">
    <source>
        <dbReference type="Proteomes" id="UP000067626"/>
    </source>
</evidence>
<evidence type="ECO:0000313" key="1">
    <source>
        <dbReference type="EMBL" id="AKT38535.1"/>
    </source>
</evidence>
<dbReference type="InterPro" id="IPR016123">
    <property type="entry name" value="Mog1/PsbP_a/b/a-sand"/>
</dbReference>
<organism evidence="1 2">
    <name type="scientific">Chondromyces crocatus</name>
    <dbReference type="NCBI Taxonomy" id="52"/>
    <lineage>
        <taxon>Bacteria</taxon>
        <taxon>Pseudomonadati</taxon>
        <taxon>Myxococcota</taxon>
        <taxon>Polyangia</taxon>
        <taxon>Polyangiales</taxon>
        <taxon>Polyangiaceae</taxon>
        <taxon>Chondromyces</taxon>
    </lineage>
</organism>
<evidence type="ECO:0008006" key="3">
    <source>
        <dbReference type="Google" id="ProtNLM"/>
    </source>
</evidence>